<dbReference type="Pfam" id="PF00005">
    <property type="entry name" value="ABC_tran"/>
    <property type="match status" value="1"/>
</dbReference>
<dbReference type="PANTHER" id="PTHR43875">
    <property type="entry name" value="MALTODEXTRIN IMPORT ATP-BINDING PROTEIN MSMX"/>
    <property type="match status" value="1"/>
</dbReference>
<dbReference type="SMART" id="SM00382">
    <property type="entry name" value="AAA"/>
    <property type="match status" value="1"/>
</dbReference>
<evidence type="ECO:0000256" key="3">
    <source>
        <dbReference type="ARBA" id="ARBA00022840"/>
    </source>
</evidence>
<dbReference type="GO" id="GO:0008643">
    <property type="term" value="P:carbohydrate transport"/>
    <property type="evidence" value="ECO:0007669"/>
    <property type="project" value="InterPro"/>
</dbReference>
<keyword evidence="2" id="KW-0547">Nucleotide-binding</keyword>
<evidence type="ECO:0000313" key="6">
    <source>
        <dbReference type="Proteomes" id="UP000010467"/>
    </source>
</evidence>
<dbReference type="PROSITE" id="PS50893">
    <property type="entry name" value="ABC_TRANSPORTER_2"/>
    <property type="match status" value="1"/>
</dbReference>
<dbReference type="GO" id="GO:0005524">
    <property type="term" value="F:ATP binding"/>
    <property type="evidence" value="ECO:0007669"/>
    <property type="project" value="UniProtKB-KW"/>
</dbReference>
<dbReference type="InterPro" id="IPR040582">
    <property type="entry name" value="OB_MalK-like"/>
</dbReference>
<dbReference type="EMBL" id="CP003382">
    <property type="protein sequence ID" value="AFZ69057.1"/>
    <property type="molecule type" value="Genomic_DNA"/>
</dbReference>
<evidence type="ECO:0000256" key="2">
    <source>
        <dbReference type="ARBA" id="ARBA00022741"/>
    </source>
</evidence>
<dbReference type="Gene3D" id="2.40.50.140">
    <property type="entry name" value="Nucleic acid-binding proteins"/>
    <property type="match status" value="1"/>
</dbReference>
<proteinExistence type="predicted"/>
<protein>
    <submittedName>
        <fullName evidence="5">ATPase component of ABC-type sugar transporter</fullName>
    </submittedName>
</protein>
<evidence type="ECO:0000313" key="5">
    <source>
        <dbReference type="EMBL" id="AFZ69057.1"/>
    </source>
</evidence>
<dbReference type="RefSeq" id="WP_015237353.1">
    <property type="nucleotide sequence ID" value="NC_019793.1"/>
</dbReference>
<feature type="domain" description="ABC transporter" evidence="4">
    <location>
        <begin position="4"/>
        <end position="234"/>
    </location>
</feature>
<dbReference type="InterPro" id="IPR005116">
    <property type="entry name" value="Transp-assoc_OB_typ1"/>
</dbReference>
<dbReference type="PATRIC" id="fig|937777.3.peg.3643"/>
<dbReference type="InterPro" id="IPR012340">
    <property type="entry name" value="NA-bd_OB-fold"/>
</dbReference>
<dbReference type="InterPro" id="IPR017871">
    <property type="entry name" value="ABC_transporter-like_CS"/>
</dbReference>
<dbReference type="NCBIfam" id="NF008653">
    <property type="entry name" value="PRK11650.1"/>
    <property type="match status" value="1"/>
</dbReference>
<gene>
    <name evidence="5" type="ordered locus">Deipe_3631</name>
</gene>
<dbReference type="AlphaFoldDB" id="L0A795"/>
<dbReference type="KEGG" id="dpd:Deipe_3631"/>
<dbReference type="SUPFAM" id="SSF50331">
    <property type="entry name" value="MOP-like"/>
    <property type="match status" value="1"/>
</dbReference>
<organism evidence="5 6">
    <name type="scientific">Deinococcus peraridilitoris (strain DSM 19664 / LMG 22246 / CIP 109416 / KR-200)</name>
    <dbReference type="NCBI Taxonomy" id="937777"/>
    <lineage>
        <taxon>Bacteria</taxon>
        <taxon>Thermotogati</taxon>
        <taxon>Deinococcota</taxon>
        <taxon>Deinococci</taxon>
        <taxon>Deinococcales</taxon>
        <taxon>Deinococcaceae</taxon>
        <taxon>Deinococcus</taxon>
    </lineage>
</organism>
<dbReference type="PROSITE" id="PS00211">
    <property type="entry name" value="ABC_TRANSPORTER_1"/>
    <property type="match status" value="1"/>
</dbReference>
<keyword evidence="6" id="KW-1185">Reference proteome</keyword>
<dbReference type="PANTHER" id="PTHR43875:SF1">
    <property type="entry name" value="OSMOPROTECTIVE COMPOUNDS UPTAKE ATP-BINDING PROTEIN GGTA"/>
    <property type="match status" value="1"/>
</dbReference>
<keyword evidence="5" id="KW-0762">Sugar transport</keyword>
<dbReference type="OrthoDB" id="9790614at2"/>
<dbReference type="GO" id="GO:0016887">
    <property type="term" value="F:ATP hydrolysis activity"/>
    <property type="evidence" value="ECO:0007669"/>
    <property type="project" value="InterPro"/>
</dbReference>
<dbReference type="InterPro" id="IPR008995">
    <property type="entry name" value="Mo/tungstate-bd_C_term_dom"/>
</dbReference>
<evidence type="ECO:0000256" key="1">
    <source>
        <dbReference type="ARBA" id="ARBA00022448"/>
    </source>
</evidence>
<dbReference type="STRING" id="937777.Deipe_3631"/>
<dbReference type="GO" id="GO:0140359">
    <property type="term" value="F:ABC-type transporter activity"/>
    <property type="evidence" value="ECO:0007669"/>
    <property type="project" value="InterPro"/>
</dbReference>
<dbReference type="FunFam" id="3.40.50.300:FF:000042">
    <property type="entry name" value="Maltose/maltodextrin ABC transporter, ATP-binding protein"/>
    <property type="match status" value="1"/>
</dbReference>
<keyword evidence="1" id="KW-0813">Transport</keyword>
<dbReference type="InterPro" id="IPR027417">
    <property type="entry name" value="P-loop_NTPase"/>
</dbReference>
<dbReference type="SUPFAM" id="SSF52540">
    <property type="entry name" value="P-loop containing nucleoside triphosphate hydrolases"/>
    <property type="match status" value="1"/>
</dbReference>
<dbReference type="Pfam" id="PF03459">
    <property type="entry name" value="TOBE"/>
    <property type="match status" value="1"/>
</dbReference>
<dbReference type="Proteomes" id="UP000010467">
    <property type="component" value="Chromosome"/>
</dbReference>
<dbReference type="HOGENOM" id="CLU_000604_1_1_0"/>
<accession>L0A795</accession>
<evidence type="ECO:0000259" key="4">
    <source>
        <dbReference type="PROSITE" id="PS50893"/>
    </source>
</evidence>
<name>L0A795_DEIPD</name>
<dbReference type="Pfam" id="PF17912">
    <property type="entry name" value="OB_MalK"/>
    <property type="match status" value="1"/>
</dbReference>
<keyword evidence="3" id="KW-0067">ATP-binding</keyword>
<sequence length="379" mass="41842">MAEVILQNVYKRYGKTVAVQDFNLHIQDKEFMVFVGPSGCGKSTTLRMIAGLEEISDGTLRIGDKVVNDMPPKDRDIAMVFQNYALYPHMNVYENMAFGLRLRKTPKAEIDKRVRDAARILQIEHLLARKPKELSGGQRQRVALGRAIVREPKVFLMDEPLSNLDAKLRVEMRSQISQLHRRLATTVIYVTHDQVEAMTMGSRIVVMRDGVIQQVDTPLNLYDYPKTKFVAGFIGSPSMNFLTATVQGGQFEVGGARLAPGGALVDSLRSYEGKQVWMGIRPEHVGVQGITAQAQGGDVMRGKVLVVEPLGAQTDLIVEVGGQTLTAKVEGHARIEPGDTVDLVVDRSKLHAFDYQTENALARRDAPVDTMVGGISADD</sequence>
<dbReference type="eggNOG" id="COG3842">
    <property type="taxonomic scope" value="Bacteria"/>
</dbReference>
<dbReference type="InterPro" id="IPR015855">
    <property type="entry name" value="ABC_transpr_MalK-like"/>
</dbReference>
<dbReference type="Gene3D" id="3.40.50.300">
    <property type="entry name" value="P-loop containing nucleotide triphosphate hydrolases"/>
    <property type="match status" value="1"/>
</dbReference>
<dbReference type="InterPro" id="IPR047641">
    <property type="entry name" value="ABC_transpr_MalK/UgpC-like"/>
</dbReference>
<reference evidence="6" key="1">
    <citation type="submission" date="2012-03" db="EMBL/GenBank/DDBJ databases">
        <title>Complete sequence of chromosome of Deinococcus peraridilitoris DSM 19664.</title>
        <authorList>
            <person name="Lucas S."/>
            <person name="Copeland A."/>
            <person name="Lapidus A."/>
            <person name="Glavina del Rio T."/>
            <person name="Dalin E."/>
            <person name="Tice H."/>
            <person name="Bruce D."/>
            <person name="Goodwin L."/>
            <person name="Pitluck S."/>
            <person name="Peters L."/>
            <person name="Mikhailova N."/>
            <person name="Lu M."/>
            <person name="Kyrpides N."/>
            <person name="Mavromatis K."/>
            <person name="Ivanova N."/>
            <person name="Brettin T."/>
            <person name="Detter J.C."/>
            <person name="Han C."/>
            <person name="Larimer F."/>
            <person name="Land M."/>
            <person name="Hauser L."/>
            <person name="Markowitz V."/>
            <person name="Cheng J.-F."/>
            <person name="Hugenholtz P."/>
            <person name="Woyke T."/>
            <person name="Wu D."/>
            <person name="Pukall R."/>
            <person name="Steenblock K."/>
            <person name="Brambilla E."/>
            <person name="Klenk H.-P."/>
            <person name="Eisen J.A."/>
        </authorList>
    </citation>
    <scope>NUCLEOTIDE SEQUENCE [LARGE SCALE GENOMIC DNA]</scope>
    <source>
        <strain evidence="6">DSM 19664 / LMG 22246 / CIP 109416 / KR-200</strain>
    </source>
</reference>
<dbReference type="CDD" id="cd03301">
    <property type="entry name" value="ABC_MalK_N"/>
    <property type="match status" value="1"/>
</dbReference>
<dbReference type="InterPro" id="IPR003593">
    <property type="entry name" value="AAA+_ATPase"/>
</dbReference>
<dbReference type="InterPro" id="IPR003439">
    <property type="entry name" value="ABC_transporter-like_ATP-bd"/>
</dbReference>
<dbReference type="GO" id="GO:0055052">
    <property type="term" value="C:ATP-binding cassette (ABC) transporter complex, substrate-binding subunit-containing"/>
    <property type="evidence" value="ECO:0007669"/>
    <property type="project" value="TreeGrafter"/>
</dbReference>
<dbReference type="Gene3D" id="2.40.50.100">
    <property type="match status" value="1"/>
</dbReference>